<dbReference type="Proteomes" id="UP001311799">
    <property type="component" value="Unassembled WGS sequence"/>
</dbReference>
<dbReference type="EMBL" id="JAWDEY010000013">
    <property type="protein sequence ID" value="KAK6589214.1"/>
    <property type="molecule type" value="Genomic_DNA"/>
</dbReference>
<organism evidence="1 2">
    <name type="scientific">Cryptosporidium xiaoi</name>
    <dbReference type="NCBI Taxonomy" id="659607"/>
    <lineage>
        <taxon>Eukaryota</taxon>
        <taxon>Sar</taxon>
        <taxon>Alveolata</taxon>
        <taxon>Apicomplexa</taxon>
        <taxon>Conoidasida</taxon>
        <taxon>Coccidia</taxon>
        <taxon>Eucoccidiorida</taxon>
        <taxon>Eimeriorina</taxon>
        <taxon>Cryptosporidiidae</taxon>
        <taxon>Cryptosporidium</taxon>
    </lineage>
</organism>
<sequence length="696" mass="79964">METNDLFEECLSIFLCQWKSEFEKTFIGRRALITDFFERLGSTLFILFSNIFRQNSSYETCFELCTFSGGKSLPQVFILFASDFSNNYFVDELYNGYLRTGQPSYSSLNNLKVIDLRLFIQDSNTFRDCTGSNNNLESELESLTIQARLLMKDLLCNHEFPMIITKFTNIDYFISDAHSGSVDSKAHCGINNGQVVLHLLNEYIHKWHEEGLPIISFFLYYGNFDFSVHKHGNIVDTSFNAKYLFKQWYKYTHQIFLDDPCYLDEEQQVPLFKHLVRSKYNFSKETMDHLMNLLLNETIKKIRKLSNGNIVLLVDEIELTRVNDIINSDSNGASFIVSSGNFVAIVNESNTDLNISFFSVFLGYLTNSLEKINQASNNHNITSLLTTQRNIDGTCDLDNVFGCADILNRVVEYTLPSLRVYSNSENTISTNLRSSLSGIAVSGYKGCVMKTIEPIIFDACNIILNLLTHLGKSFIVSAISHRIKFDTLVIYSADVYNATIGYLELFLMKIMDLSLQRREIIILFEEIDQYLLERNSTYTSVMFFIDLISRSNKWCNTKILIFGTFSEPEREIFVEALQPYRFFEHLMLPGAGEWALESITEMLSVQLGHTLTRFLIRNSICFDQTELNSLIEKLSLLMIENFTPALASGFASFLGMFLIKKSLCFIDNSDIKYRNDNSFVTISDDIISLAEHYLNK</sequence>
<gene>
    <name evidence="1" type="ORF">RS030_213447</name>
</gene>
<accession>A0AAV9XXI4</accession>
<dbReference type="Gene3D" id="3.40.50.300">
    <property type="entry name" value="P-loop containing nucleotide triphosphate hydrolases"/>
    <property type="match status" value="1"/>
</dbReference>
<reference evidence="1 2" key="1">
    <citation type="submission" date="2023-10" db="EMBL/GenBank/DDBJ databases">
        <title>Comparative genomics analysis reveals potential genetic determinants of host preference in Cryptosporidium xiaoi.</title>
        <authorList>
            <person name="Xiao L."/>
            <person name="Li J."/>
        </authorList>
    </citation>
    <scope>NUCLEOTIDE SEQUENCE [LARGE SCALE GENOMIC DNA]</scope>
    <source>
        <strain evidence="1 2">52996</strain>
    </source>
</reference>
<dbReference type="SUPFAM" id="SSF52540">
    <property type="entry name" value="P-loop containing nucleoside triphosphate hydrolases"/>
    <property type="match status" value="1"/>
</dbReference>
<dbReference type="AlphaFoldDB" id="A0AAV9XXI4"/>
<evidence type="ECO:0000313" key="2">
    <source>
        <dbReference type="Proteomes" id="UP001311799"/>
    </source>
</evidence>
<comment type="caution">
    <text evidence="1">The sequence shown here is derived from an EMBL/GenBank/DDBJ whole genome shotgun (WGS) entry which is preliminary data.</text>
</comment>
<evidence type="ECO:0000313" key="1">
    <source>
        <dbReference type="EMBL" id="KAK6589214.1"/>
    </source>
</evidence>
<protein>
    <recommendedName>
        <fullName evidence="3">ATPase AAA-type core domain-containing protein</fullName>
    </recommendedName>
</protein>
<keyword evidence="2" id="KW-1185">Reference proteome</keyword>
<evidence type="ECO:0008006" key="3">
    <source>
        <dbReference type="Google" id="ProtNLM"/>
    </source>
</evidence>
<proteinExistence type="predicted"/>
<dbReference type="InterPro" id="IPR027417">
    <property type="entry name" value="P-loop_NTPase"/>
</dbReference>
<name>A0AAV9XXI4_9CRYT</name>